<reference evidence="2 3" key="1">
    <citation type="submission" date="2014-08" db="EMBL/GenBank/DDBJ databases">
        <authorList>
            <person name="den Bakker H.C."/>
        </authorList>
    </citation>
    <scope>NUCLEOTIDE SEQUENCE [LARGE SCALE GENOMIC DNA]</scope>
    <source>
        <strain evidence="2 3">DSM 18334</strain>
    </source>
</reference>
<feature type="transmembrane region" description="Helical" evidence="1">
    <location>
        <begin position="47"/>
        <end position="70"/>
    </location>
</feature>
<dbReference type="RefSeq" id="WP_036655190.1">
    <property type="nucleotide sequence ID" value="NZ_JQCR01000003.1"/>
</dbReference>
<comment type="caution">
    <text evidence="2">The sequence shown here is derived from an EMBL/GenBank/DDBJ whole genome shotgun (WGS) entry which is preliminary data.</text>
</comment>
<dbReference type="OrthoDB" id="2191398at2"/>
<keyword evidence="1" id="KW-1133">Transmembrane helix</keyword>
<feature type="transmembrane region" description="Helical" evidence="1">
    <location>
        <begin position="97"/>
        <end position="114"/>
    </location>
</feature>
<feature type="transmembrane region" description="Helical" evidence="1">
    <location>
        <begin position="120"/>
        <end position="144"/>
    </location>
</feature>
<keyword evidence="1" id="KW-0812">Transmembrane</keyword>
<sequence>MSYQEKKNIVSLLGSFLVFVLYGLYVFQKNPVGSIDSAYTFSFWGGVILVLIPVSIVAKIIITIVFNMIYRITTNETEPSFSDELDKLIELKATRNSHYVFTLGFLVAMGSLVIDMQPTVMFIILLFSGFVSEMVGGITQLYLYRRGV</sequence>
<dbReference type="STRING" id="268407.PWYN_19580"/>
<accession>A0A098M5Q2</accession>
<protein>
    <submittedName>
        <fullName evidence="2">Uncharacterized protein</fullName>
    </submittedName>
</protein>
<dbReference type="AlphaFoldDB" id="A0A098M5Q2"/>
<keyword evidence="1" id="KW-0472">Membrane</keyword>
<dbReference type="eggNOG" id="ENOG5033A5Y">
    <property type="taxonomic scope" value="Bacteria"/>
</dbReference>
<proteinExistence type="predicted"/>
<keyword evidence="3" id="KW-1185">Reference proteome</keyword>
<organism evidence="2 3">
    <name type="scientific">Paenibacillus wynnii</name>
    <dbReference type="NCBI Taxonomy" id="268407"/>
    <lineage>
        <taxon>Bacteria</taxon>
        <taxon>Bacillati</taxon>
        <taxon>Bacillota</taxon>
        <taxon>Bacilli</taxon>
        <taxon>Bacillales</taxon>
        <taxon>Paenibacillaceae</taxon>
        <taxon>Paenibacillus</taxon>
    </lineage>
</organism>
<evidence type="ECO:0000313" key="3">
    <source>
        <dbReference type="Proteomes" id="UP000029734"/>
    </source>
</evidence>
<evidence type="ECO:0000313" key="2">
    <source>
        <dbReference type="EMBL" id="KGE16882.1"/>
    </source>
</evidence>
<name>A0A098M5Q2_9BACL</name>
<gene>
    <name evidence="2" type="ORF">PWYN_19580</name>
</gene>
<dbReference type="Proteomes" id="UP000029734">
    <property type="component" value="Unassembled WGS sequence"/>
</dbReference>
<feature type="transmembrane region" description="Helical" evidence="1">
    <location>
        <begin position="9"/>
        <end position="27"/>
    </location>
</feature>
<evidence type="ECO:0000256" key="1">
    <source>
        <dbReference type="SAM" id="Phobius"/>
    </source>
</evidence>
<reference evidence="2 3" key="2">
    <citation type="submission" date="2014-10" db="EMBL/GenBank/DDBJ databases">
        <title>Comparative genomics of the Paenibacillus odorifer group.</title>
        <authorList>
            <person name="Tsai Y.-C."/>
            <person name="Martin N."/>
            <person name="Korlach J."/>
            <person name="Wiedmann M."/>
        </authorList>
    </citation>
    <scope>NUCLEOTIDE SEQUENCE [LARGE SCALE GENOMIC DNA]</scope>
    <source>
        <strain evidence="2 3">DSM 18334</strain>
    </source>
</reference>
<dbReference type="EMBL" id="JQCR01000003">
    <property type="protein sequence ID" value="KGE16882.1"/>
    <property type="molecule type" value="Genomic_DNA"/>
</dbReference>